<dbReference type="AlphaFoldDB" id="A0A9P5S9E0"/>
<organism evidence="1 2">
    <name type="scientific">Podila minutissima</name>
    <dbReference type="NCBI Taxonomy" id="64525"/>
    <lineage>
        <taxon>Eukaryota</taxon>
        <taxon>Fungi</taxon>
        <taxon>Fungi incertae sedis</taxon>
        <taxon>Mucoromycota</taxon>
        <taxon>Mortierellomycotina</taxon>
        <taxon>Mortierellomycetes</taxon>
        <taxon>Mortierellales</taxon>
        <taxon>Mortierellaceae</taxon>
        <taxon>Podila</taxon>
    </lineage>
</organism>
<accession>A0A9P5S9E0</accession>
<sequence>MASNARVSLDADLMTQTVPCSVFPSNSAASFSAVSDSQSKPILFSVSDDGLLYLLHADNITGRKPLVNLNECFGIPAGATVTAHAAIQDQ</sequence>
<dbReference type="Proteomes" id="UP000696485">
    <property type="component" value="Unassembled WGS sequence"/>
</dbReference>
<feature type="non-terminal residue" evidence="1">
    <location>
        <position position="90"/>
    </location>
</feature>
<gene>
    <name evidence="1" type="ORF">BG006_003067</name>
</gene>
<name>A0A9P5S9E0_9FUNG</name>
<protein>
    <submittedName>
        <fullName evidence="1">Uncharacterized protein</fullName>
    </submittedName>
</protein>
<evidence type="ECO:0000313" key="1">
    <source>
        <dbReference type="EMBL" id="KAF9318989.1"/>
    </source>
</evidence>
<proteinExistence type="predicted"/>
<dbReference type="EMBL" id="JAAAUY010001794">
    <property type="protein sequence ID" value="KAF9318989.1"/>
    <property type="molecule type" value="Genomic_DNA"/>
</dbReference>
<reference evidence="1" key="1">
    <citation type="journal article" date="2020" name="Fungal Divers.">
        <title>Resolving the Mortierellaceae phylogeny through synthesis of multi-gene phylogenetics and phylogenomics.</title>
        <authorList>
            <person name="Vandepol N."/>
            <person name="Liber J."/>
            <person name="Desiro A."/>
            <person name="Na H."/>
            <person name="Kennedy M."/>
            <person name="Barry K."/>
            <person name="Grigoriev I.V."/>
            <person name="Miller A.N."/>
            <person name="O'Donnell K."/>
            <person name="Stajich J.E."/>
            <person name="Bonito G."/>
        </authorList>
    </citation>
    <scope>NUCLEOTIDE SEQUENCE</scope>
    <source>
        <strain evidence="1">NVP1</strain>
    </source>
</reference>
<keyword evidence="2" id="KW-1185">Reference proteome</keyword>
<comment type="caution">
    <text evidence="1">The sequence shown here is derived from an EMBL/GenBank/DDBJ whole genome shotgun (WGS) entry which is preliminary data.</text>
</comment>
<evidence type="ECO:0000313" key="2">
    <source>
        <dbReference type="Proteomes" id="UP000696485"/>
    </source>
</evidence>